<gene>
    <name evidence="1" type="ORF">PECUL_23A030740</name>
</gene>
<name>A0AAD1TFT5_PELCU</name>
<sequence>YDSRRGTANPGFGHLHLLDLCCPITGITHHLNPCYHYSRTQVEAGVEAPWHKPELPSIIWQKPSLQNQFVVTHAELGDPDAKHKQVTNSHPSLQL</sequence>
<evidence type="ECO:0000313" key="1">
    <source>
        <dbReference type="EMBL" id="CAH2323239.1"/>
    </source>
</evidence>
<organism evidence="1 2">
    <name type="scientific">Pelobates cultripes</name>
    <name type="common">Western spadefoot toad</name>
    <dbReference type="NCBI Taxonomy" id="61616"/>
    <lineage>
        <taxon>Eukaryota</taxon>
        <taxon>Metazoa</taxon>
        <taxon>Chordata</taxon>
        <taxon>Craniata</taxon>
        <taxon>Vertebrata</taxon>
        <taxon>Euteleostomi</taxon>
        <taxon>Amphibia</taxon>
        <taxon>Batrachia</taxon>
        <taxon>Anura</taxon>
        <taxon>Pelobatoidea</taxon>
        <taxon>Pelobatidae</taxon>
        <taxon>Pelobates</taxon>
    </lineage>
</organism>
<keyword evidence="2" id="KW-1185">Reference proteome</keyword>
<protein>
    <submittedName>
        <fullName evidence="1">Uncharacterized protein</fullName>
    </submittedName>
</protein>
<dbReference type="EMBL" id="OW240922">
    <property type="protein sequence ID" value="CAH2323239.1"/>
    <property type="molecule type" value="Genomic_DNA"/>
</dbReference>
<accession>A0AAD1TFT5</accession>
<evidence type="ECO:0000313" key="2">
    <source>
        <dbReference type="Proteomes" id="UP001295444"/>
    </source>
</evidence>
<feature type="non-terminal residue" evidence="1">
    <location>
        <position position="1"/>
    </location>
</feature>
<proteinExistence type="predicted"/>
<dbReference type="AlphaFoldDB" id="A0AAD1TFT5"/>
<dbReference type="Proteomes" id="UP001295444">
    <property type="component" value="Chromosome 11"/>
</dbReference>
<feature type="non-terminal residue" evidence="1">
    <location>
        <position position="95"/>
    </location>
</feature>
<reference evidence="1" key="1">
    <citation type="submission" date="2022-03" db="EMBL/GenBank/DDBJ databases">
        <authorList>
            <person name="Alioto T."/>
            <person name="Alioto T."/>
            <person name="Gomez Garrido J."/>
        </authorList>
    </citation>
    <scope>NUCLEOTIDE SEQUENCE</scope>
</reference>